<keyword evidence="11" id="KW-0808">Transferase</keyword>
<organism evidence="11 12">
    <name type="scientific">Agromyces terreus</name>
    <dbReference type="NCBI Taxonomy" id="424795"/>
    <lineage>
        <taxon>Bacteria</taxon>
        <taxon>Bacillati</taxon>
        <taxon>Actinomycetota</taxon>
        <taxon>Actinomycetes</taxon>
        <taxon>Micrococcales</taxon>
        <taxon>Microbacteriaceae</taxon>
        <taxon>Agromyces</taxon>
    </lineage>
</organism>
<evidence type="ECO:0000256" key="6">
    <source>
        <dbReference type="ARBA" id="ARBA00048780"/>
    </source>
</evidence>
<dbReference type="GO" id="GO:0047982">
    <property type="term" value="F:homocysteine desulfhydrase activity"/>
    <property type="evidence" value="ECO:0007669"/>
    <property type="project" value="UniProtKB-EC"/>
</dbReference>
<keyword evidence="3 8" id="KW-0663">Pyridoxal phosphate</keyword>
<feature type="region of interest" description="Disordered" evidence="10">
    <location>
        <begin position="357"/>
        <end position="378"/>
    </location>
</feature>
<evidence type="ECO:0000256" key="1">
    <source>
        <dbReference type="ARBA" id="ARBA00001933"/>
    </source>
</evidence>
<dbReference type="Proteomes" id="UP001139722">
    <property type="component" value="Unassembled WGS sequence"/>
</dbReference>
<dbReference type="Gene3D" id="3.90.1150.10">
    <property type="entry name" value="Aspartate Aminotransferase, domain 1"/>
    <property type="match status" value="1"/>
</dbReference>
<dbReference type="GO" id="GO:0019346">
    <property type="term" value="P:transsulfuration"/>
    <property type="evidence" value="ECO:0007669"/>
    <property type="project" value="InterPro"/>
</dbReference>
<dbReference type="GO" id="GO:0004123">
    <property type="term" value="F:cystathionine gamma-lyase activity"/>
    <property type="evidence" value="ECO:0007669"/>
    <property type="project" value="TreeGrafter"/>
</dbReference>
<name>A0A9X2KDI4_9MICO</name>
<dbReference type="Gene3D" id="3.40.640.10">
    <property type="entry name" value="Type I PLP-dependent aspartate aminotransferase-like (Major domain)"/>
    <property type="match status" value="1"/>
</dbReference>
<evidence type="ECO:0000256" key="9">
    <source>
        <dbReference type="RuleBase" id="RU362118"/>
    </source>
</evidence>
<dbReference type="AlphaFoldDB" id="A0A9X2KDI4"/>
<feature type="modified residue" description="N6-(pyridoxal phosphate)lysine" evidence="8">
    <location>
        <position position="198"/>
    </location>
</feature>
<dbReference type="PANTHER" id="PTHR11808">
    <property type="entry name" value="TRANS-SULFURATION ENZYME FAMILY MEMBER"/>
    <property type="match status" value="1"/>
</dbReference>
<evidence type="ECO:0000256" key="10">
    <source>
        <dbReference type="SAM" id="MobiDB-lite"/>
    </source>
</evidence>
<dbReference type="EMBL" id="JAMZDY010000001">
    <property type="protein sequence ID" value="MCP2369612.1"/>
    <property type="molecule type" value="Genomic_DNA"/>
</dbReference>
<evidence type="ECO:0000256" key="3">
    <source>
        <dbReference type="ARBA" id="ARBA00022898"/>
    </source>
</evidence>
<dbReference type="GO" id="GO:0003962">
    <property type="term" value="F:cystathionine gamma-synthase activity"/>
    <property type="evidence" value="ECO:0007669"/>
    <property type="project" value="TreeGrafter"/>
</dbReference>
<protein>
    <recommendedName>
        <fullName evidence="4">homocysteine desulfhydrase</fullName>
        <ecNumber evidence="4">4.4.1.2</ecNumber>
    </recommendedName>
    <alternativeName>
        <fullName evidence="5">Homocysteine desulfhydrase</fullName>
    </alternativeName>
</protein>
<comment type="caution">
    <text evidence="11">The sequence shown here is derived from an EMBL/GenBank/DDBJ whole genome shotgun (WGS) entry which is preliminary data.</text>
</comment>
<dbReference type="GO" id="GO:0019343">
    <property type="term" value="P:cysteine biosynthetic process via cystathionine"/>
    <property type="evidence" value="ECO:0007669"/>
    <property type="project" value="TreeGrafter"/>
</dbReference>
<evidence type="ECO:0000256" key="8">
    <source>
        <dbReference type="PIRSR" id="PIRSR001434-2"/>
    </source>
</evidence>
<dbReference type="EC" id="4.4.1.2" evidence="4"/>
<dbReference type="OrthoDB" id="9780685at2"/>
<dbReference type="PROSITE" id="PS00868">
    <property type="entry name" value="CYS_MET_METAB_PP"/>
    <property type="match status" value="1"/>
</dbReference>
<reference evidence="11" key="1">
    <citation type="submission" date="2022-06" db="EMBL/GenBank/DDBJ databases">
        <title>Sequencing the genomes of 1000 actinobacteria strains.</title>
        <authorList>
            <person name="Klenk H.-P."/>
        </authorList>
    </citation>
    <scope>NUCLEOTIDE SEQUENCE</scope>
    <source>
        <strain evidence="11">DSM 22016</strain>
    </source>
</reference>
<comment type="catalytic activity">
    <reaction evidence="6">
        <text>L-homocysteine + H2O = 2-oxobutanoate + hydrogen sulfide + NH4(+) + H(+)</text>
        <dbReference type="Rhea" id="RHEA:14501"/>
        <dbReference type="ChEBI" id="CHEBI:15377"/>
        <dbReference type="ChEBI" id="CHEBI:15378"/>
        <dbReference type="ChEBI" id="CHEBI:16763"/>
        <dbReference type="ChEBI" id="CHEBI:28938"/>
        <dbReference type="ChEBI" id="CHEBI:29919"/>
        <dbReference type="ChEBI" id="CHEBI:58199"/>
        <dbReference type="EC" id="4.4.1.2"/>
    </reaction>
    <physiologicalReaction direction="left-to-right" evidence="6">
        <dbReference type="Rhea" id="RHEA:14502"/>
    </physiologicalReaction>
</comment>
<gene>
    <name evidence="11" type="ORF">BJ978_000288</name>
</gene>
<dbReference type="PIRSF" id="PIRSF001434">
    <property type="entry name" value="CGS"/>
    <property type="match status" value="1"/>
</dbReference>
<evidence type="ECO:0000256" key="2">
    <source>
        <dbReference type="ARBA" id="ARBA00009077"/>
    </source>
</evidence>
<evidence type="ECO:0000256" key="4">
    <source>
        <dbReference type="ARBA" id="ARBA00047175"/>
    </source>
</evidence>
<dbReference type="Pfam" id="PF01053">
    <property type="entry name" value="Cys_Met_Meta_PP"/>
    <property type="match status" value="1"/>
</dbReference>
<accession>A0A9X2KDI4</accession>
<dbReference type="GO" id="GO:0005737">
    <property type="term" value="C:cytoplasm"/>
    <property type="evidence" value="ECO:0007669"/>
    <property type="project" value="TreeGrafter"/>
</dbReference>
<dbReference type="GO" id="GO:0030170">
    <property type="term" value="F:pyridoxal phosphate binding"/>
    <property type="evidence" value="ECO:0007669"/>
    <property type="project" value="InterPro"/>
</dbReference>
<evidence type="ECO:0000313" key="12">
    <source>
        <dbReference type="Proteomes" id="UP001139722"/>
    </source>
</evidence>
<dbReference type="InterPro" id="IPR015424">
    <property type="entry name" value="PyrdxlP-dep_Trfase"/>
</dbReference>
<comment type="similarity">
    <text evidence="2 9">Belongs to the trans-sulfuration enzymes family.</text>
</comment>
<evidence type="ECO:0000256" key="5">
    <source>
        <dbReference type="ARBA" id="ARBA00047199"/>
    </source>
</evidence>
<dbReference type="PANTHER" id="PTHR11808:SF15">
    <property type="entry name" value="CYSTATHIONINE GAMMA-LYASE"/>
    <property type="match status" value="1"/>
</dbReference>
<sequence>MPDSTSAAPALHPETRLIIAGRPPHEPDQPMNVPVHLTSTYVAGGDLEYARYGNPSWTAFEDALGGLEGGRCTSFASGMAAITAVLDLVPEGGTVVAPRHSYTGTVAQLDQLASKGRLRVDYVDISDTAAVAASLAGAALVWIESPTNPALEIAEIPELVAAAHEHGALVAVDNTFATPLLQRPLESGADLVVHSATKYISGHSDVLMGAVITASDELSEKIVAHRSLFGAIPGPFETYLALRGLRTLPVRLERAQATARELATRLAGHDELDEVRYPGFGAIISIVVRGGKEPADRLVQRTALWVHATSLGGVESTFERRRRWQLEQPTIPDGLVRLSVGLEHVDDLHRDLVAALDSLSDPGDDRGSALPGPSAPGA</sequence>
<proteinExistence type="inferred from homology"/>
<comment type="cofactor">
    <cofactor evidence="1 9">
        <name>pyridoxal 5'-phosphate</name>
        <dbReference type="ChEBI" id="CHEBI:597326"/>
    </cofactor>
</comment>
<evidence type="ECO:0000256" key="7">
    <source>
        <dbReference type="ARBA" id="ARBA00052699"/>
    </source>
</evidence>
<dbReference type="InterPro" id="IPR015422">
    <property type="entry name" value="PyrdxlP-dep_Trfase_small"/>
</dbReference>
<dbReference type="RefSeq" id="WP_156999028.1">
    <property type="nucleotide sequence ID" value="NZ_JAMZDY010000001.1"/>
</dbReference>
<dbReference type="SUPFAM" id="SSF53383">
    <property type="entry name" value="PLP-dependent transferases"/>
    <property type="match status" value="1"/>
</dbReference>
<keyword evidence="12" id="KW-1185">Reference proteome</keyword>
<comment type="catalytic activity">
    <reaction evidence="7">
        <text>L-methionine + H2O = methanethiol + 2-oxobutanoate + NH4(+)</text>
        <dbReference type="Rhea" id="RHEA:23800"/>
        <dbReference type="ChEBI" id="CHEBI:15377"/>
        <dbReference type="ChEBI" id="CHEBI:16007"/>
        <dbReference type="ChEBI" id="CHEBI:16763"/>
        <dbReference type="ChEBI" id="CHEBI:28938"/>
        <dbReference type="ChEBI" id="CHEBI:57844"/>
        <dbReference type="EC" id="4.4.1.11"/>
    </reaction>
    <physiologicalReaction direction="left-to-right" evidence="7">
        <dbReference type="Rhea" id="RHEA:23801"/>
    </physiologicalReaction>
</comment>
<dbReference type="InterPro" id="IPR000277">
    <property type="entry name" value="Cys/Met-Metab_PyrdxlP-dep_enz"/>
</dbReference>
<dbReference type="InterPro" id="IPR054542">
    <property type="entry name" value="Cys_met_metab_PP"/>
</dbReference>
<dbReference type="InterPro" id="IPR015421">
    <property type="entry name" value="PyrdxlP-dep_Trfase_major"/>
</dbReference>
<evidence type="ECO:0000313" key="11">
    <source>
        <dbReference type="EMBL" id="MCP2369612.1"/>
    </source>
</evidence>
<dbReference type="FunFam" id="3.40.640.10:FF:000046">
    <property type="entry name" value="Cystathionine gamma-lyase"/>
    <property type="match status" value="1"/>
</dbReference>
<dbReference type="GO" id="GO:0018826">
    <property type="term" value="F:methionine gamma-lyase activity"/>
    <property type="evidence" value="ECO:0007669"/>
    <property type="project" value="UniProtKB-EC"/>
</dbReference>